<evidence type="ECO:0000313" key="2">
    <source>
        <dbReference type="Proteomes" id="UP001440984"/>
    </source>
</evidence>
<protein>
    <submittedName>
        <fullName evidence="1">Uncharacterized protein</fullName>
    </submittedName>
</protein>
<dbReference type="Proteomes" id="UP001440984">
    <property type="component" value="Unassembled WGS sequence"/>
</dbReference>
<keyword evidence="2" id="KW-1185">Reference proteome</keyword>
<evidence type="ECO:0000313" key="1">
    <source>
        <dbReference type="EMBL" id="MEQ0565350.1"/>
    </source>
</evidence>
<sequence>MGASDAPNATLGALDFEIPSGLRKVLCAARGEPVAAAWDGPRITALAVAADHRDAQAVLVPETALHTTPLLSGLEERLRKPVLTATAVTVWDALARAGEAPVRDGLGALFRSGAGRRPSSFAS</sequence>
<dbReference type="EMBL" id="JBDZYD010000019">
    <property type="protein sequence ID" value="MEQ0565350.1"/>
    <property type="molecule type" value="Genomic_DNA"/>
</dbReference>
<organism evidence="1 2">
    <name type="scientific">Amycolatopsis melonis</name>
    <dbReference type="NCBI Taxonomy" id="3156488"/>
    <lineage>
        <taxon>Bacteria</taxon>
        <taxon>Bacillati</taxon>
        <taxon>Actinomycetota</taxon>
        <taxon>Actinomycetes</taxon>
        <taxon>Pseudonocardiales</taxon>
        <taxon>Pseudonocardiaceae</taxon>
        <taxon>Amycolatopsis</taxon>
    </lineage>
</organism>
<comment type="caution">
    <text evidence="1">The sequence shown here is derived from an EMBL/GenBank/DDBJ whole genome shotgun (WGS) entry which is preliminary data.</text>
</comment>
<dbReference type="InterPro" id="IPR026286">
    <property type="entry name" value="MaiA/AMDase"/>
</dbReference>
<proteinExistence type="predicted"/>
<dbReference type="RefSeq" id="WP_348956435.1">
    <property type="nucleotide sequence ID" value="NZ_JBDZYD010000019.1"/>
</dbReference>
<dbReference type="PANTHER" id="PTHR40267">
    <property type="entry name" value="BLR3294 PROTEIN"/>
    <property type="match status" value="1"/>
</dbReference>
<accession>A0ABV0LSR4</accession>
<name>A0ABV0LSR4_9PSEU</name>
<gene>
    <name evidence="1" type="ORF">ABJI51_40260</name>
</gene>
<dbReference type="InterPro" id="IPR053714">
    <property type="entry name" value="Iso_Racemase_Enz_sf"/>
</dbReference>
<reference evidence="1 2" key="1">
    <citation type="submission" date="2024-05" db="EMBL/GenBank/DDBJ databases">
        <authorList>
            <person name="Zhao H."/>
            <person name="Xu Y."/>
            <person name="Lin S."/>
            <person name="Spain J.C."/>
            <person name="Zhou N.-Y."/>
        </authorList>
    </citation>
    <scope>NUCLEOTIDE SEQUENCE [LARGE SCALE GENOMIC DNA]</scope>
    <source>
        <strain evidence="1 2">NEAU-NG30</strain>
    </source>
</reference>
<dbReference type="PANTHER" id="PTHR40267:SF1">
    <property type="entry name" value="BLR3294 PROTEIN"/>
    <property type="match status" value="1"/>
</dbReference>
<dbReference type="Gene3D" id="3.40.50.12500">
    <property type="match status" value="1"/>
</dbReference>